<dbReference type="Proteomes" id="UP000638648">
    <property type="component" value="Unassembled WGS sequence"/>
</dbReference>
<protein>
    <submittedName>
        <fullName evidence="1">Uncharacterized protein</fullName>
    </submittedName>
</protein>
<reference evidence="1" key="1">
    <citation type="submission" date="2020-10" db="EMBL/GenBank/DDBJ databases">
        <title>Sequencing the genomes of 1000 actinobacteria strains.</title>
        <authorList>
            <person name="Klenk H.-P."/>
        </authorList>
    </citation>
    <scope>NUCLEOTIDE SEQUENCE</scope>
    <source>
        <strain evidence="1">DSM 45354</strain>
    </source>
</reference>
<evidence type="ECO:0000313" key="1">
    <source>
        <dbReference type="EMBL" id="MBE1605592.1"/>
    </source>
</evidence>
<dbReference type="RefSeq" id="WP_192749904.1">
    <property type="nucleotide sequence ID" value="NZ_JADBEM010000001.1"/>
</dbReference>
<name>A0A927MYE0_9ACTN</name>
<dbReference type="EMBL" id="JADBEM010000001">
    <property type="protein sequence ID" value="MBE1605592.1"/>
    <property type="molecule type" value="Genomic_DNA"/>
</dbReference>
<dbReference type="AlphaFoldDB" id="A0A927MYE0"/>
<comment type="caution">
    <text evidence="1">The sequence shown here is derived from an EMBL/GenBank/DDBJ whole genome shotgun (WGS) entry which is preliminary data.</text>
</comment>
<proteinExistence type="predicted"/>
<organism evidence="1 2">
    <name type="scientific">Actinopolymorpha pittospori</name>
    <dbReference type="NCBI Taxonomy" id="648752"/>
    <lineage>
        <taxon>Bacteria</taxon>
        <taxon>Bacillati</taxon>
        <taxon>Actinomycetota</taxon>
        <taxon>Actinomycetes</taxon>
        <taxon>Propionibacteriales</taxon>
        <taxon>Actinopolymorphaceae</taxon>
        <taxon>Actinopolymorpha</taxon>
    </lineage>
</organism>
<gene>
    <name evidence="1" type="ORF">HEB94_002440</name>
</gene>
<accession>A0A927MYE0</accession>
<sequence length="72" mass="8001">MTAQDIPAPRPRLGSADFPQGDHWFVFGPRNYEAGAAKLRPHEDYEALAAGVLGFVESQAEPFWEQQLSART</sequence>
<keyword evidence="2" id="KW-1185">Reference proteome</keyword>
<evidence type="ECO:0000313" key="2">
    <source>
        <dbReference type="Proteomes" id="UP000638648"/>
    </source>
</evidence>